<feature type="transmembrane region" description="Helical" evidence="7">
    <location>
        <begin position="380"/>
        <end position="401"/>
    </location>
</feature>
<dbReference type="InterPro" id="IPR050250">
    <property type="entry name" value="Macrolide_Exporter_MacB"/>
</dbReference>
<dbReference type="Pfam" id="PF02687">
    <property type="entry name" value="FtsX"/>
    <property type="match status" value="1"/>
</dbReference>
<evidence type="ECO:0000256" key="3">
    <source>
        <dbReference type="ARBA" id="ARBA00022692"/>
    </source>
</evidence>
<evidence type="ECO:0000259" key="8">
    <source>
        <dbReference type="Pfam" id="PF02687"/>
    </source>
</evidence>
<accession>A0ABS2FZU5</accession>
<feature type="transmembrane region" description="Helical" evidence="7">
    <location>
        <begin position="290"/>
        <end position="317"/>
    </location>
</feature>
<reference evidence="10 11" key="1">
    <citation type="journal article" date="2021" name="Sci. Rep.">
        <title>The distribution of antibiotic resistance genes in chicken gut microbiota commensals.</title>
        <authorList>
            <person name="Juricova H."/>
            <person name="Matiasovicova J."/>
            <person name="Kubasova T."/>
            <person name="Cejkova D."/>
            <person name="Rychlik I."/>
        </authorList>
    </citation>
    <scope>NUCLEOTIDE SEQUENCE [LARGE SCALE GENOMIC DNA]</scope>
    <source>
        <strain evidence="10 11">An411</strain>
    </source>
</reference>
<evidence type="ECO:0000313" key="10">
    <source>
        <dbReference type="EMBL" id="MBM6852425.1"/>
    </source>
</evidence>
<keyword evidence="11" id="KW-1185">Reference proteome</keyword>
<evidence type="ECO:0000256" key="4">
    <source>
        <dbReference type="ARBA" id="ARBA00022989"/>
    </source>
</evidence>
<evidence type="ECO:0000256" key="5">
    <source>
        <dbReference type="ARBA" id="ARBA00023136"/>
    </source>
</evidence>
<feature type="transmembrane region" description="Helical" evidence="7">
    <location>
        <begin position="338"/>
        <end position="360"/>
    </location>
</feature>
<evidence type="ECO:0000256" key="2">
    <source>
        <dbReference type="ARBA" id="ARBA00022475"/>
    </source>
</evidence>
<feature type="domain" description="ABC3 transporter permease C-terminal" evidence="8">
    <location>
        <begin position="298"/>
        <end position="411"/>
    </location>
</feature>
<proteinExistence type="inferred from homology"/>
<organism evidence="10 11">
    <name type="scientific">Oscillibacter valericigenes</name>
    <dbReference type="NCBI Taxonomy" id="351091"/>
    <lineage>
        <taxon>Bacteria</taxon>
        <taxon>Bacillati</taxon>
        <taxon>Bacillota</taxon>
        <taxon>Clostridia</taxon>
        <taxon>Eubacteriales</taxon>
        <taxon>Oscillospiraceae</taxon>
        <taxon>Oscillibacter</taxon>
    </lineage>
</organism>
<evidence type="ECO:0000256" key="7">
    <source>
        <dbReference type="SAM" id="Phobius"/>
    </source>
</evidence>
<evidence type="ECO:0000313" key="11">
    <source>
        <dbReference type="Proteomes" id="UP000719500"/>
    </source>
</evidence>
<sequence>MNIRQAMKMAWKSIWGKKGRSALTMLGIIIGIAAVMTIVSAINGYTEKTMEQYEAMGSNKLTVNIWNYMYDEEGNSVGKDYFPALYDYCNSISEYVLGVTPQANCNATVVYGTKSSANMTWNYDDKGNLTGDAPPSIYYGSDQYSVCNNLTLASGRDLSVLDIRGYKQVCVLGAQAARIFFDAADPVGKILQLNGQGFEVVGVYAPRLSGETASSSQIDNVIVLPYTARRVLGGAAPEQFIVKTRSSGDMVEASSRIGGFLKGLINPNAASYSVDQENSWQQEQNKQMSMISLILGGIAAISLLVGGIGIMNIMLVTVTERTREIGIRRAIGAQRSSIVVQFLIEAAMLCGIGGIIGILIGTGGSLLVGRLMFQMTIYPAAWITLCAFTLSVALGILFGIYPAAKAARLQPVEALRAE</sequence>
<comment type="similarity">
    <text evidence="6">Belongs to the ABC-4 integral membrane protein family.</text>
</comment>
<dbReference type="InterPro" id="IPR025857">
    <property type="entry name" value="MacB_PCD"/>
</dbReference>
<gene>
    <name evidence="10" type="ORF">H9X91_13370</name>
</gene>
<name>A0ABS2FZU5_9FIRM</name>
<evidence type="ECO:0000259" key="9">
    <source>
        <dbReference type="Pfam" id="PF12704"/>
    </source>
</evidence>
<dbReference type="PANTHER" id="PTHR30572:SF4">
    <property type="entry name" value="ABC TRANSPORTER PERMEASE YTRF"/>
    <property type="match status" value="1"/>
</dbReference>
<feature type="domain" description="MacB-like periplasmic core" evidence="9">
    <location>
        <begin position="21"/>
        <end position="257"/>
    </location>
</feature>
<dbReference type="PANTHER" id="PTHR30572">
    <property type="entry name" value="MEMBRANE COMPONENT OF TRANSPORTER-RELATED"/>
    <property type="match status" value="1"/>
</dbReference>
<keyword evidence="3 7" id="KW-0812">Transmembrane</keyword>
<dbReference type="Pfam" id="PF12704">
    <property type="entry name" value="MacB_PCD"/>
    <property type="match status" value="1"/>
</dbReference>
<comment type="caution">
    <text evidence="10">The sequence shown here is derived from an EMBL/GenBank/DDBJ whole genome shotgun (WGS) entry which is preliminary data.</text>
</comment>
<keyword evidence="5 7" id="KW-0472">Membrane</keyword>
<keyword evidence="2" id="KW-1003">Cell membrane</keyword>
<comment type="subcellular location">
    <subcellularLocation>
        <location evidence="1">Cell membrane</location>
        <topology evidence="1">Multi-pass membrane protein</topology>
    </subcellularLocation>
</comment>
<dbReference type="InterPro" id="IPR003838">
    <property type="entry name" value="ABC3_permease_C"/>
</dbReference>
<evidence type="ECO:0000256" key="6">
    <source>
        <dbReference type="ARBA" id="ARBA00038076"/>
    </source>
</evidence>
<dbReference type="EMBL" id="JACSNX010000034">
    <property type="protein sequence ID" value="MBM6852425.1"/>
    <property type="molecule type" value="Genomic_DNA"/>
</dbReference>
<keyword evidence="4 7" id="KW-1133">Transmembrane helix</keyword>
<dbReference type="Proteomes" id="UP000719500">
    <property type="component" value="Unassembled WGS sequence"/>
</dbReference>
<evidence type="ECO:0000256" key="1">
    <source>
        <dbReference type="ARBA" id="ARBA00004651"/>
    </source>
</evidence>
<dbReference type="RefSeq" id="WP_204805724.1">
    <property type="nucleotide sequence ID" value="NZ_JACSNX010000034.1"/>
</dbReference>
<feature type="transmembrane region" description="Helical" evidence="7">
    <location>
        <begin position="21"/>
        <end position="42"/>
    </location>
</feature>
<protein>
    <submittedName>
        <fullName evidence="10">ABC transporter permease</fullName>
    </submittedName>
</protein>